<organism evidence="1 2">
    <name type="scientific">Candidatus Roizmanbacteria bacterium RIFCSPHIGHO2_02_FULL_38_11</name>
    <dbReference type="NCBI Taxonomy" id="1802039"/>
    <lineage>
        <taxon>Bacteria</taxon>
        <taxon>Candidatus Roizmaniibacteriota</taxon>
    </lineage>
</organism>
<evidence type="ECO:0000313" key="2">
    <source>
        <dbReference type="Proteomes" id="UP000177913"/>
    </source>
</evidence>
<dbReference type="Pfam" id="PF13196">
    <property type="entry name" value="DUF4012"/>
    <property type="match status" value="1"/>
</dbReference>
<protein>
    <recommendedName>
        <fullName evidence="3">DUF4012 domain-containing protein</fullName>
    </recommendedName>
</protein>
<dbReference type="EMBL" id="MFZO01000019">
    <property type="protein sequence ID" value="OGK25056.1"/>
    <property type="molecule type" value="Genomic_DNA"/>
</dbReference>
<name>A0A1F7H2H2_9BACT</name>
<reference evidence="1 2" key="1">
    <citation type="journal article" date="2016" name="Nat. Commun.">
        <title>Thousands of microbial genomes shed light on interconnected biogeochemical processes in an aquifer system.</title>
        <authorList>
            <person name="Anantharaman K."/>
            <person name="Brown C.T."/>
            <person name="Hug L.A."/>
            <person name="Sharon I."/>
            <person name="Castelle C.J."/>
            <person name="Probst A.J."/>
            <person name="Thomas B.C."/>
            <person name="Singh A."/>
            <person name="Wilkins M.J."/>
            <person name="Karaoz U."/>
            <person name="Brodie E.L."/>
            <person name="Williams K.H."/>
            <person name="Hubbard S.S."/>
            <person name="Banfield J.F."/>
        </authorList>
    </citation>
    <scope>NUCLEOTIDE SEQUENCE [LARGE SCALE GENOMIC DNA]</scope>
</reference>
<evidence type="ECO:0008006" key="3">
    <source>
        <dbReference type="Google" id="ProtNLM"/>
    </source>
</evidence>
<gene>
    <name evidence="1" type="ORF">A3C25_03295</name>
</gene>
<sequence length="417" mass="47354">MASLFVDAKPLVKKLPEIFGSDEEKTYLVLFQNDKELRATGGFLTAYAVFKIKSGKMTIQRSKDIYTLDNSISSHPSAPKEILTYHKDVNRFFIRDSNLSPDFPTSVELFNSLYKNSGEKVNYDGIIALDTKVLVDMLAIFGDTEARGIRFSAKEDKRCDCPQVIYTLLNEIDRPVGFIKEDRKGILGDLMYALFYKAIGFSPSKYWGTLIQEMFKNLQEKHVLVYFTNQDLQESVEKLNFAARIKNFDGDYLHVNNVNFAGAKANLFTSQSISSKTKLNDNGKITREVTVEFRNPYPHSDCNLERGGLCLNATLRNWIRFYVPKGSELISFDGSKKKVQTYDDLGKTVFEGYLEITPLGKAAVIVKYSLPPNIKSKDYEVLVQKQPGTYEDKLVVEVDGKKLYDGVLDVDKEIKLK</sequence>
<comment type="caution">
    <text evidence="1">The sequence shown here is derived from an EMBL/GenBank/DDBJ whole genome shotgun (WGS) entry which is preliminary data.</text>
</comment>
<dbReference type="InterPro" id="IPR025101">
    <property type="entry name" value="DUF4012"/>
</dbReference>
<dbReference type="AlphaFoldDB" id="A0A1F7H2H2"/>
<dbReference type="Proteomes" id="UP000177913">
    <property type="component" value="Unassembled WGS sequence"/>
</dbReference>
<proteinExistence type="predicted"/>
<evidence type="ECO:0000313" key="1">
    <source>
        <dbReference type="EMBL" id="OGK25056.1"/>
    </source>
</evidence>
<accession>A0A1F7H2H2</accession>